<evidence type="ECO:0000313" key="1">
    <source>
        <dbReference type="EMBL" id="KAJ7521223.1"/>
    </source>
</evidence>
<keyword evidence="2" id="KW-1185">Reference proteome</keyword>
<dbReference type="Proteomes" id="UP001162992">
    <property type="component" value="Chromosome 19"/>
</dbReference>
<accession>A0ACC2AUK8</accession>
<organism evidence="1 2">
    <name type="scientific">Diphasiastrum complanatum</name>
    <name type="common">Issler's clubmoss</name>
    <name type="synonym">Lycopodium complanatum</name>
    <dbReference type="NCBI Taxonomy" id="34168"/>
    <lineage>
        <taxon>Eukaryota</taxon>
        <taxon>Viridiplantae</taxon>
        <taxon>Streptophyta</taxon>
        <taxon>Embryophyta</taxon>
        <taxon>Tracheophyta</taxon>
        <taxon>Lycopodiopsida</taxon>
        <taxon>Lycopodiales</taxon>
        <taxon>Lycopodiaceae</taxon>
        <taxon>Lycopodioideae</taxon>
        <taxon>Diphasiastrum</taxon>
    </lineage>
</organism>
<reference evidence="2" key="1">
    <citation type="journal article" date="2024" name="Proc. Natl. Acad. Sci. U.S.A.">
        <title>Extraordinary preservation of gene collinearity over three hundred million years revealed in homosporous lycophytes.</title>
        <authorList>
            <person name="Li C."/>
            <person name="Wickell D."/>
            <person name="Kuo L.Y."/>
            <person name="Chen X."/>
            <person name="Nie B."/>
            <person name="Liao X."/>
            <person name="Peng D."/>
            <person name="Ji J."/>
            <person name="Jenkins J."/>
            <person name="Williams M."/>
            <person name="Shu S."/>
            <person name="Plott C."/>
            <person name="Barry K."/>
            <person name="Rajasekar S."/>
            <person name="Grimwood J."/>
            <person name="Han X."/>
            <person name="Sun S."/>
            <person name="Hou Z."/>
            <person name="He W."/>
            <person name="Dai G."/>
            <person name="Sun C."/>
            <person name="Schmutz J."/>
            <person name="Leebens-Mack J.H."/>
            <person name="Li F.W."/>
            <person name="Wang L."/>
        </authorList>
    </citation>
    <scope>NUCLEOTIDE SEQUENCE [LARGE SCALE GENOMIC DNA]</scope>
    <source>
        <strain evidence="2">cv. PW_Plant_1</strain>
    </source>
</reference>
<comment type="caution">
    <text evidence="1">The sequence shown here is derived from an EMBL/GenBank/DDBJ whole genome shotgun (WGS) entry which is preliminary data.</text>
</comment>
<proteinExistence type="predicted"/>
<name>A0ACC2AUK8_DIPCM</name>
<sequence>MEEEGESKEGDDGDKREIGKLAVWSVSSAKPGNGVDLLRDSNYETYWQSDGAQPHLVNIQFQKKVRLKQIAIYVDFKHDESYTPNKISVRAGNSFYDLREIKVVELVEPVGWVNVSLCPNESKEFLRAFLVQLAVLSNHQNGRDTHIRQIKIYGPRQSGMWIKVQGSQFDSMWIQFKKSHGGGSIIAAAYLELFKEIQIKPYIGSLMPCCQCPLCYFLKIRGMQLMIGGCMAFGKHDEQLRSFSKFFCGMLLLVTRSNLRLSTSA</sequence>
<evidence type="ECO:0000313" key="2">
    <source>
        <dbReference type="Proteomes" id="UP001162992"/>
    </source>
</evidence>
<dbReference type="EMBL" id="CM055110">
    <property type="protein sequence ID" value="KAJ7521223.1"/>
    <property type="molecule type" value="Genomic_DNA"/>
</dbReference>
<gene>
    <name evidence="1" type="ORF">O6H91_19G042900</name>
</gene>
<protein>
    <submittedName>
        <fullName evidence="1">Uncharacterized protein</fullName>
    </submittedName>
</protein>